<comment type="caution">
    <text evidence="2">The sequence shown here is derived from an EMBL/GenBank/DDBJ whole genome shotgun (WGS) entry which is preliminary data.</text>
</comment>
<evidence type="ECO:0000313" key="2">
    <source>
        <dbReference type="EMBL" id="PJZ58291.1"/>
    </source>
</evidence>
<accession>A0ABX4NN82</accession>
<dbReference type="InterPro" id="IPR058469">
    <property type="entry name" value="DUF8156"/>
</dbReference>
<organism evidence="2 3">
    <name type="scientific">Leptospira barantonii</name>
    <dbReference type="NCBI Taxonomy" id="2023184"/>
    <lineage>
        <taxon>Bacteria</taxon>
        <taxon>Pseudomonadati</taxon>
        <taxon>Spirochaetota</taxon>
        <taxon>Spirochaetia</taxon>
        <taxon>Leptospirales</taxon>
        <taxon>Leptospiraceae</taxon>
        <taxon>Leptospira</taxon>
    </lineage>
</organism>
<dbReference type="Pfam" id="PF26485">
    <property type="entry name" value="DUF8156"/>
    <property type="match status" value="1"/>
</dbReference>
<feature type="domain" description="DUF8156" evidence="1">
    <location>
        <begin position="1"/>
        <end position="84"/>
    </location>
</feature>
<sequence length="87" mass="10064">MGRTVTPYSREIDGATERFKDFRRALPRKHQEAFDDIMRIAKSHLAAGVMASNPYSIETILLSNIVVLRDELNDLKKRLEKYEGKQL</sequence>
<evidence type="ECO:0000259" key="1">
    <source>
        <dbReference type="Pfam" id="PF26485"/>
    </source>
</evidence>
<evidence type="ECO:0000313" key="3">
    <source>
        <dbReference type="Proteomes" id="UP000231879"/>
    </source>
</evidence>
<proteinExistence type="predicted"/>
<dbReference type="RefSeq" id="WP_100761925.1">
    <property type="nucleotide sequence ID" value="NZ_NPDS01000002.1"/>
</dbReference>
<name>A0ABX4NN82_9LEPT</name>
<dbReference type="EMBL" id="NPDS01000002">
    <property type="protein sequence ID" value="PJZ58291.1"/>
    <property type="molecule type" value="Genomic_DNA"/>
</dbReference>
<gene>
    <name evidence="2" type="ORF">CH367_07900</name>
</gene>
<protein>
    <recommendedName>
        <fullName evidence="1">DUF8156 domain-containing protein</fullName>
    </recommendedName>
</protein>
<keyword evidence="3" id="KW-1185">Reference proteome</keyword>
<reference evidence="2 3" key="1">
    <citation type="submission" date="2017-07" db="EMBL/GenBank/DDBJ databases">
        <title>Leptospira spp. isolated from tropical soils.</title>
        <authorList>
            <person name="Thibeaux R."/>
            <person name="Iraola G."/>
            <person name="Ferres I."/>
            <person name="Bierque E."/>
            <person name="Girault D."/>
            <person name="Soupe-Gilbert M.-E."/>
            <person name="Picardeau M."/>
            <person name="Goarant C."/>
        </authorList>
    </citation>
    <scope>NUCLEOTIDE SEQUENCE [LARGE SCALE GENOMIC DNA]</scope>
    <source>
        <strain evidence="2 3">FH4-C-A1</strain>
    </source>
</reference>
<dbReference type="Proteomes" id="UP000231879">
    <property type="component" value="Unassembled WGS sequence"/>
</dbReference>